<feature type="region of interest" description="Disordered" evidence="3">
    <location>
        <begin position="152"/>
        <end position="183"/>
    </location>
</feature>
<feature type="compositionally biased region" description="Low complexity" evidence="3">
    <location>
        <begin position="164"/>
        <end position="173"/>
    </location>
</feature>
<dbReference type="Gene3D" id="1.20.120.20">
    <property type="entry name" value="Apolipoprotein"/>
    <property type="match status" value="2"/>
</dbReference>
<reference evidence="6" key="1">
    <citation type="submission" date="2020-04" db="EMBL/GenBank/DDBJ databases">
        <title>Deep metagenomics examines the oral microbiome during advanced dental caries in children, revealing novel taxa and co-occurrences with host molecules.</title>
        <authorList>
            <person name="Baker J.L."/>
            <person name="Morton J.T."/>
            <person name="Dinis M."/>
            <person name="Alvarez R."/>
            <person name="Tran N.C."/>
            <person name="Knight R."/>
            <person name="Edlund A."/>
        </authorList>
    </citation>
    <scope>NUCLEOTIDE SEQUENCE</scope>
    <source>
        <strain evidence="6">JCVI_23_bin.16</strain>
    </source>
</reference>
<name>A0A929QT80_ABIDE</name>
<evidence type="ECO:0000256" key="4">
    <source>
        <dbReference type="SAM" id="Phobius"/>
    </source>
</evidence>
<keyword evidence="1" id="KW-1188">Viral release from host cell</keyword>
<dbReference type="InterPro" id="IPR010090">
    <property type="entry name" value="Phage_tape_meas"/>
</dbReference>
<dbReference type="PANTHER" id="PTHR37813:SF1">
    <property type="entry name" value="FELS-2 PROPHAGE PROTEIN"/>
    <property type="match status" value="1"/>
</dbReference>
<organism evidence="6 7">
    <name type="scientific">Abiotrophia defectiva</name>
    <name type="common">Streptococcus defectivus</name>
    <dbReference type="NCBI Taxonomy" id="46125"/>
    <lineage>
        <taxon>Bacteria</taxon>
        <taxon>Bacillati</taxon>
        <taxon>Bacillota</taxon>
        <taxon>Bacilli</taxon>
        <taxon>Lactobacillales</taxon>
        <taxon>Aerococcaceae</taxon>
        <taxon>Abiotrophia</taxon>
    </lineage>
</organism>
<protein>
    <submittedName>
        <fullName evidence="6">Phage tail tape measure protein</fullName>
    </submittedName>
</protein>
<feature type="domain" description="Phage tail tape measure protein" evidence="5">
    <location>
        <begin position="317"/>
        <end position="494"/>
    </location>
</feature>
<proteinExistence type="predicted"/>
<dbReference type="SUPFAM" id="SSF48371">
    <property type="entry name" value="ARM repeat"/>
    <property type="match status" value="1"/>
</dbReference>
<accession>A0A929QT80</accession>
<feature type="transmembrane region" description="Helical" evidence="4">
    <location>
        <begin position="625"/>
        <end position="654"/>
    </location>
</feature>
<dbReference type="InterPro" id="IPR016024">
    <property type="entry name" value="ARM-type_fold"/>
</dbReference>
<gene>
    <name evidence="6" type="ORF">HXK00_00940</name>
</gene>
<evidence type="ECO:0000256" key="3">
    <source>
        <dbReference type="SAM" id="MobiDB-lite"/>
    </source>
</evidence>
<dbReference type="Proteomes" id="UP000757900">
    <property type="component" value="Unassembled WGS sequence"/>
</dbReference>
<evidence type="ECO:0000256" key="2">
    <source>
        <dbReference type="SAM" id="Coils"/>
    </source>
</evidence>
<comment type="caution">
    <text evidence="6">The sequence shown here is derived from an EMBL/GenBank/DDBJ whole genome shotgun (WGS) entry which is preliminary data.</text>
</comment>
<sequence length="1023" mass="109478">MAENEVKVTYKAVNAEFNSGIQSMNQAITSLNKEFGVQKEQMKLTASSSEKYEAELAKLNKEHEIAVQKTKLTAEAYENAKRLMGENSKEAQQWGNKLLDAERNEARLGNAITVANGKLAESKASMSETAQASERNKQAIADLEAEQRKLGTESQKLNSELKLEQSALSSSASEAEKLESAKKGLTKQSELVGRQIENLEKQLDLTKKEYGENSEEALKLESALNQAKTSFNTINNEMDNLGKSGKTAGEGMDQVNNTLKAELLLNFSEKLADVSQKLIDIGRNALEAFKQVDEGLDTVATKTGASGEALGAMQDIAKEIATTVPTDFKTAGSAVGEVNTQFKLTGDNLREASEQIIKFAEINGSDVTNSTINAKRALESYGLSVDYLGETLDEVTYISQNTGVSVDTIFQKATQLAPQIKSLGLSFDEGASLVGKFEQNGLDSTAVLGKMTKAAATFAKKGLTMKEGLAQTVEKIKNATTETEALNAANEVFGNKGGQLIVDAIQRGALSFEDLGEAASNATDTVSETYDRTIDPIDRFQVAQNNVTLAMSAVGDAIAATFAPAMEGLSNIIKGIGEWFEKLPGPVKEFAITLGGVLTVAGVIAPIFLALSAAAAAFGLTIGGLIAAAAPIIAVIAAVAAAIAGLVVIVKWLWENNEGFREGVIAIWEGLQEFFATTIQAISDVIQEVWSFLTQWWEENQETIITTATTVWESVSSVVQTVIQAISDLVTSVFGTVIQWWNDNHALIAQTAQTIWTTIQTVWNGIVTTIQNAMAILMPYLQASWNTISSIVSTVWGVISGLVSTAVNTILGTIKAVMQLINGDWSGAWNTIKSTISTAWASIQTTVSTAINAVSTTFSNVLTGVKTTATNIWEGIKTVFTNALNALKNMFNFSWSLPSIPLPHFSITGKFSLNPPSIPHIGVEWYAKGGIMRNPTLFGRNGGNAMIGGEAGPEAILPLNPHVLSQIGRGIAEASQLVNNSYGGNTVNITANVASDYDVYRMIDIIDDQLGEHKLNIARGTGG</sequence>
<dbReference type="PANTHER" id="PTHR37813">
    <property type="entry name" value="FELS-2 PROPHAGE PROTEIN"/>
    <property type="match status" value="1"/>
</dbReference>
<evidence type="ECO:0000256" key="1">
    <source>
        <dbReference type="ARBA" id="ARBA00022612"/>
    </source>
</evidence>
<feature type="transmembrane region" description="Helical" evidence="4">
    <location>
        <begin position="590"/>
        <end position="618"/>
    </location>
</feature>
<feature type="coiled-coil region" evidence="2">
    <location>
        <begin position="42"/>
        <end position="80"/>
    </location>
</feature>
<keyword evidence="4" id="KW-0472">Membrane</keyword>
<keyword evidence="4" id="KW-0812">Transmembrane</keyword>
<evidence type="ECO:0000313" key="7">
    <source>
        <dbReference type="Proteomes" id="UP000757900"/>
    </source>
</evidence>
<dbReference type="EMBL" id="JABZFV010000004">
    <property type="protein sequence ID" value="MBF0934192.1"/>
    <property type="molecule type" value="Genomic_DNA"/>
</dbReference>
<dbReference type="AlphaFoldDB" id="A0A929QT80"/>
<evidence type="ECO:0000259" key="5">
    <source>
        <dbReference type="Pfam" id="PF10145"/>
    </source>
</evidence>
<dbReference type="NCBIfam" id="TIGR01760">
    <property type="entry name" value="tape_meas_TP901"/>
    <property type="match status" value="1"/>
</dbReference>
<evidence type="ECO:0000313" key="6">
    <source>
        <dbReference type="EMBL" id="MBF0934192.1"/>
    </source>
</evidence>
<keyword evidence="4" id="KW-1133">Transmembrane helix</keyword>
<keyword evidence="2" id="KW-0175">Coiled coil</keyword>
<dbReference type="Pfam" id="PF10145">
    <property type="entry name" value="PhageMin_Tail"/>
    <property type="match status" value="1"/>
</dbReference>